<evidence type="ECO:0000256" key="1">
    <source>
        <dbReference type="ARBA" id="ARBA00006621"/>
    </source>
</evidence>
<dbReference type="GO" id="GO:0006397">
    <property type="term" value="P:mRNA processing"/>
    <property type="evidence" value="ECO:0007669"/>
    <property type="project" value="UniProtKB-KW"/>
</dbReference>
<comment type="function">
    <text evidence="6 7">Usually encoded in the trnK tRNA gene intron. Probably assists in splicing its own and other chloroplast group II introns.</text>
</comment>
<dbReference type="Pfam" id="PF01824">
    <property type="entry name" value="MatK_N"/>
    <property type="match status" value="1"/>
</dbReference>
<dbReference type="PANTHER" id="PTHR34811">
    <property type="entry name" value="MATURASE K"/>
    <property type="match status" value="1"/>
</dbReference>
<evidence type="ECO:0000259" key="8">
    <source>
        <dbReference type="Pfam" id="PF01348"/>
    </source>
</evidence>
<dbReference type="EMBL" id="MT747831">
    <property type="protein sequence ID" value="QRK25956.1"/>
    <property type="molecule type" value="Genomic_DNA"/>
</dbReference>
<dbReference type="Pfam" id="PF01348">
    <property type="entry name" value="Intron_maturas2"/>
    <property type="match status" value="1"/>
</dbReference>
<sequence>MRTTYRSLSKFDALQKSEELSIISDRFLYTFLFLFKEDFYSIARKRCLDKPNIDLVFGACSAVATKRSIGGIRDQNYSEIIYSEFVSNYTGRFNRDLYLHGLLETICLILEISFLDRIVVKKINNSKFSQSIHLLFLFLEDRLPKSNQVLDTEIPQNLHLETSIRLFRRQIKDVSFSHLLRIVFHKYKTSCGKIFQSCKQKEQRSIDILLRNFYIYEIDSLLLVLWRRMHESQPRYFVSPDQNNIIRKEAHGSIYGSQLDAADVNRYLTRSLCIHYGRYRNKSFIAFEGTVFFAKKWMYYFLILLRSHFHYRTEFDKMHLKLLSNGCISFLSYTLTVQSVSKNVQIETTTGFYMSFSCDKKFYPKAPISLLVKLLAKGKFCDSTGHPVSKLAWAVLADDDILNRFVQIWKILYLYHSASINRDGLRRLRYILRLSCDSTLAGKHRSTIRFLQRRFDLELPKTFHVSSKSGSDKNQRVWHLSLIRSVLVKFGALKIGV</sequence>
<gene>
    <name evidence="6 10" type="primary">matK</name>
</gene>
<protein>
    <recommendedName>
        <fullName evidence="6">Maturase K</fullName>
    </recommendedName>
    <alternativeName>
        <fullName evidence="6">Intron maturase</fullName>
    </alternativeName>
</protein>
<evidence type="ECO:0000256" key="3">
    <source>
        <dbReference type="ARBA" id="ARBA00022664"/>
    </source>
</evidence>
<geneLocation type="chloroplast" evidence="10"/>
<evidence type="ECO:0000256" key="5">
    <source>
        <dbReference type="ARBA" id="ARBA00022884"/>
    </source>
</evidence>
<evidence type="ECO:0000259" key="9">
    <source>
        <dbReference type="Pfam" id="PF01824"/>
    </source>
</evidence>
<keyword evidence="2 7" id="KW-0934">Plastid</keyword>
<feature type="domain" description="Maturase MatK N-terminal" evidence="9">
    <location>
        <begin position="24"/>
        <end position="331"/>
    </location>
</feature>
<dbReference type="GO" id="GO:0003723">
    <property type="term" value="F:RNA binding"/>
    <property type="evidence" value="ECO:0007669"/>
    <property type="project" value="UniProtKB-KW"/>
</dbReference>
<organism evidence="10">
    <name type="scientific">Pteridium aquilinum subsp. japonicum</name>
    <dbReference type="NCBI Taxonomy" id="378122"/>
    <lineage>
        <taxon>Eukaryota</taxon>
        <taxon>Viridiplantae</taxon>
        <taxon>Streptophyta</taxon>
        <taxon>Embryophyta</taxon>
        <taxon>Tracheophyta</taxon>
        <taxon>Polypodiopsida</taxon>
        <taxon>Polypodiidae</taxon>
        <taxon>Polypodiales</taxon>
        <taxon>Dennstaedtiineae</taxon>
        <taxon>Dennstaedtiaceae</taxon>
        <taxon>Pteridium</taxon>
    </lineage>
</organism>
<evidence type="ECO:0000256" key="4">
    <source>
        <dbReference type="ARBA" id="ARBA00022694"/>
    </source>
</evidence>
<dbReference type="InterPro" id="IPR002866">
    <property type="entry name" value="Maturase_MatK"/>
</dbReference>
<comment type="subcellular location">
    <subcellularLocation>
        <location evidence="6">Plastid</location>
        <location evidence="6">Chloroplast</location>
    </subcellularLocation>
</comment>
<feature type="domain" description="Domain X" evidence="8">
    <location>
        <begin position="360"/>
        <end position="460"/>
    </location>
</feature>
<dbReference type="AlphaFoldDB" id="A0A891GTS8"/>
<keyword evidence="4 6" id="KW-0819">tRNA processing</keyword>
<name>A0A891GTS8_PTEAQ</name>
<proteinExistence type="inferred from homology"/>
<keyword evidence="3 6" id="KW-0507">mRNA processing</keyword>
<keyword evidence="7 10" id="KW-0150">Chloroplast</keyword>
<keyword evidence="5 6" id="KW-0694">RNA-binding</keyword>
<dbReference type="InterPro" id="IPR024937">
    <property type="entry name" value="Domain_X"/>
</dbReference>
<dbReference type="PANTHER" id="PTHR34811:SF1">
    <property type="entry name" value="MATURASE K"/>
    <property type="match status" value="1"/>
</dbReference>
<dbReference type="HAMAP" id="MF_01390">
    <property type="entry name" value="MatK"/>
    <property type="match status" value="1"/>
</dbReference>
<evidence type="ECO:0000256" key="6">
    <source>
        <dbReference type="HAMAP-Rule" id="MF_01390"/>
    </source>
</evidence>
<evidence type="ECO:0000313" key="10">
    <source>
        <dbReference type="EMBL" id="QRK25956.1"/>
    </source>
</evidence>
<dbReference type="InterPro" id="IPR024942">
    <property type="entry name" value="Maturase_MatK_N"/>
</dbReference>
<reference evidence="10" key="1">
    <citation type="submission" date="2020-07" db="EMBL/GenBank/DDBJ databases">
        <title>complete structure of the chloroplast genome of Pteridium aquilinum subsp.japonicum.</title>
        <authorList>
            <person name="Lu Y."/>
        </authorList>
    </citation>
    <scope>NUCLEOTIDE SEQUENCE</scope>
</reference>
<dbReference type="GO" id="GO:0008380">
    <property type="term" value="P:RNA splicing"/>
    <property type="evidence" value="ECO:0007669"/>
    <property type="project" value="UniProtKB-UniRule"/>
</dbReference>
<dbReference type="GO" id="GO:0008033">
    <property type="term" value="P:tRNA processing"/>
    <property type="evidence" value="ECO:0007669"/>
    <property type="project" value="UniProtKB-KW"/>
</dbReference>
<evidence type="ECO:0000256" key="2">
    <source>
        <dbReference type="ARBA" id="ARBA00022640"/>
    </source>
</evidence>
<accession>A0A891GTS8</accession>
<dbReference type="GO" id="GO:0009507">
    <property type="term" value="C:chloroplast"/>
    <property type="evidence" value="ECO:0007669"/>
    <property type="project" value="UniProtKB-SubCell"/>
</dbReference>
<comment type="similarity">
    <text evidence="1 6">Belongs to the intron maturase 2 family. MatK subfamily.</text>
</comment>
<evidence type="ECO:0000256" key="7">
    <source>
        <dbReference type="RuleBase" id="RU004226"/>
    </source>
</evidence>